<evidence type="ECO:0000313" key="4">
    <source>
        <dbReference type="Proteomes" id="UP000568380"/>
    </source>
</evidence>
<proteinExistence type="predicted"/>
<comment type="caution">
    <text evidence="3">The sequence shown here is derived from an EMBL/GenBank/DDBJ whole genome shotgun (WGS) entry which is preliminary data.</text>
</comment>
<dbReference type="PANTHER" id="PTHR35526:SF3">
    <property type="entry name" value="ANTI-SIGMA-F FACTOR RSBW"/>
    <property type="match status" value="1"/>
</dbReference>
<organism evidence="3 4">
    <name type="scientific">Nonomuraea endophytica</name>
    <dbReference type="NCBI Taxonomy" id="714136"/>
    <lineage>
        <taxon>Bacteria</taxon>
        <taxon>Bacillati</taxon>
        <taxon>Actinomycetota</taxon>
        <taxon>Actinomycetes</taxon>
        <taxon>Streptosporangiales</taxon>
        <taxon>Streptosporangiaceae</taxon>
        <taxon>Nonomuraea</taxon>
    </lineage>
</organism>
<dbReference type="PANTHER" id="PTHR35526">
    <property type="entry name" value="ANTI-SIGMA-F FACTOR RSBW-RELATED"/>
    <property type="match status" value="1"/>
</dbReference>
<keyword evidence="4" id="KW-1185">Reference proteome</keyword>
<dbReference type="InterPro" id="IPR003594">
    <property type="entry name" value="HATPase_dom"/>
</dbReference>
<name>A0A7W8EK24_9ACTN</name>
<accession>A0A7W8EK24</accession>
<evidence type="ECO:0000313" key="3">
    <source>
        <dbReference type="EMBL" id="MBB5083770.1"/>
    </source>
</evidence>
<dbReference type="Gene3D" id="3.30.565.10">
    <property type="entry name" value="Histidine kinase-like ATPase, C-terminal domain"/>
    <property type="match status" value="1"/>
</dbReference>
<dbReference type="Pfam" id="PF13581">
    <property type="entry name" value="HATPase_c_2"/>
    <property type="match status" value="1"/>
</dbReference>
<gene>
    <name evidence="3" type="ORF">HNR40_009275</name>
</gene>
<dbReference type="InterPro" id="IPR036890">
    <property type="entry name" value="HATPase_C_sf"/>
</dbReference>
<feature type="domain" description="Histidine kinase/HSP90-like ATPase" evidence="2">
    <location>
        <begin position="32"/>
        <end position="146"/>
    </location>
</feature>
<keyword evidence="1" id="KW-0418">Kinase</keyword>
<sequence length="171" mass="19208">MGHKFRVVDDRQALPYSQLPDDYRTRAYLLPLTSESSHTARHCISDLLLLWRLPDLVEPAALITAELVSNAVRHAIGWSDEALPVRLLAIYAARTLRIEVRDPDARNLPVLRVPEELATFGYGMQLVHGYADRYGVRVTDAGKAVWCEIDRRSDAPFSRSDLTTERGGSHG</sequence>
<evidence type="ECO:0000259" key="2">
    <source>
        <dbReference type="Pfam" id="PF13581"/>
    </source>
</evidence>
<reference evidence="3 4" key="1">
    <citation type="submission" date="2020-08" db="EMBL/GenBank/DDBJ databases">
        <title>Genomic Encyclopedia of Type Strains, Phase IV (KMG-IV): sequencing the most valuable type-strain genomes for metagenomic binning, comparative biology and taxonomic classification.</title>
        <authorList>
            <person name="Goeker M."/>
        </authorList>
    </citation>
    <scope>NUCLEOTIDE SEQUENCE [LARGE SCALE GENOMIC DNA]</scope>
    <source>
        <strain evidence="3 4">DSM 45385</strain>
    </source>
</reference>
<keyword evidence="1" id="KW-0808">Transferase</keyword>
<dbReference type="AlphaFoldDB" id="A0A7W8EK24"/>
<dbReference type="GO" id="GO:0004674">
    <property type="term" value="F:protein serine/threonine kinase activity"/>
    <property type="evidence" value="ECO:0007669"/>
    <property type="project" value="UniProtKB-KW"/>
</dbReference>
<keyword evidence="1" id="KW-0723">Serine/threonine-protein kinase</keyword>
<protein>
    <submittedName>
        <fullName evidence="3">Anti-sigma regulatory factor (Ser/Thr protein kinase)</fullName>
    </submittedName>
</protein>
<dbReference type="CDD" id="cd16936">
    <property type="entry name" value="HATPase_RsbW-like"/>
    <property type="match status" value="1"/>
</dbReference>
<dbReference type="RefSeq" id="WP_184973186.1">
    <property type="nucleotide sequence ID" value="NZ_JACHIN010000019.1"/>
</dbReference>
<dbReference type="Proteomes" id="UP000568380">
    <property type="component" value="Unassembled WGS sequence"/>
</dbReference>
<evidence type="ECO:0000256" key="1">
    <source>
        <dbReference type="ARBA" id="ARBA00022527"/>
    </source>
</evidence>
<dbReference type="EMBL" id="JACHIN010000019">
    <property type="protein sequence ID" value="MBB5083770.1"/>
    <property type="molecule type" value="Genomic_DNA"/>
</dbReference>
<dbReference type="SUPFAM" id="SSF55874">
    <property type="entry name" value="ATPase domain of HSP90 chaperone/DNA topoisomerase II/histidine kinase"/>
    <property type="match status" value="1"/>
</dbReference>
<dbReference type="InterPro" id="IPR050267">
    <property type="entry name" value="Anti-sigma-factor_SerPK"/>
</dbReference>